<dbReference type="GO" id="GO:0005737">
    <property type="term" value="C:cytoplasm"/>
    <property type="evidence" value="ECO:0007669"/>
    <property type="project" value="TreeGrafter"/>
</dbReference>
<dbReference type="SMART" id="SM00324">
    <property type="entry name" value="RhoGAP"/>
    <property type="match status" value="1"/>
</dbReference>
<dbReference type="OrthoDB" id="79452at2759"/>
<accession>A0A7R8UUZ1</accession>
<dbReference type="InterPro" id="IPR050729">
    <property type="entry name" value="Rho-GAP"/>
</dbReference>
<dbReference type="InterPro" id="IPR000198">
    <property type="entry name" value="RhoGAP_dom"/>
</dbReference>
<keyword evidence="2" id="KW-0175">Coiled coil</keyword>
<reference evidence="5 6" key="1">
    <citation type="submission" date="2020-11" db="EMBL/GenBank/DDBJ databases">
        <authorList>
            <person name="Wallbank WR R."/>
            <person name="Pardo Diaz C."/>
            <person name="Kozak K."/>
            <person name="Martin S."/>
            <person name="Jiggins C."/>
            <person name="Moest M."/>
            <person name="Warren A I."/>
            <person name="Generalovic N T."/>
            <person name="Byers J.R.P. K."/>
            <person name="Montejo-Kovacevich G."/>
            <person name="Yen C E."/>
        </authorList>
    </citation>
    <scope>NUCLEOTIDE SEQUENCE [LARGE SCALE GENOMIC DNA]</scope>
</reference>
<keyword evidence="1" id="KW-0343">GTPase activation</keyword>
<dbReference type="EMBL" id="LR899012">
    <property type="protein sequence ID" value="CAD7087417.1"/>
    <property type="molecule type" value="Genomic_DNA"/>
</dbReference>
<sequence length="340" mass="39321">MQSDRKPRSLIDSFRNRSGHSPHPGPLSDVLPRNVIQQFNALKESVSKLQDENEALKLQLKNLQTLVADISAKLQAVEERLDTPKPTLWERLKVSLLNRPPIDVLKNQKIYKNEPCFNTELQNVPMDPATGVPQIVVLCCFLIEKHLMEYNTQVNDSEEDIMEAAKIISGIYRAPGDCVEIQKLRFKINDNRYDCLEYERNVNTIASLLKLFFFELKTPLLRDIDFLKSLDVNPHIFGTLTMDGKVSALKNFIEQIPEENFRTLKHFILHLTRLTFTYSDLITSKGLSISIGPSIIRIERHFENLDHRAEHFSIMNNYLDYLIQYSDYIFPQMAIISTEV</sequence>
<evidence type="ECO:0000313" key="6">
    <source>
        <dbReference type="Proteomes" id="UP000594454"/>
    </source>
</evidence>
<dbReference type="InParanoid" id="A0A7R8UUZ1"/>
<feature type="coiled-coil region" evidence="2">
    <location>
        <begin position="39"/>
        <end position="80"/>
    </location>
</feature>
<proteinExistence type="predicted"/>
<dbReference type="GO" id="GO:0007165">
    <property type="term" value="P:signal transduction"/>
    <property type="evidence" value="ECO:0007669"/>
    <property type="project" value="InterPro"/>
</dbReference>
<gene>
    <name evidence="5" type="ORF">HERILL_LOCUS10127</name>
</gene>
<dbReference type="PROSITE" id="PS50238">
    <property type="entry name" value="RHOGAP"/>
    <property type="match status" value="1"/>
</dbReference>
<evidence type="ECO:0000259" key="4">
    <source>
        <dbReference type="PROSITE" id="PS50238"/>
    </source>
</evidence>
<dbReference type="Proteomes" id="UP000594454">
    <property type="component" value="Chromosome 4"/>
</dbReference>
<evidence type="ECO:0000256" key="3">
    <source>
        <dbReference type="SAM" id="MobiDB-lite"/>
    </source>
</evidence>
<dbReference type="PANTHER" id="PTHR23176">
    <property type="entry name" value="RHO/RAC/CDC GTPASE-ACTIVATING PROTEIN"/>
    <property type="match status" value="1"/>
</dbReference>
<dbReference type="PANTHER" id="PTHR23176:SF129">
    <property type="entry name" value="RHO GTPASE ACTIVATING PROTEIN AT 16F, ISOFORM E-RELATED"/>
    <property type="match status" value="1"/>
</dbReference>
<dbReference type="OMA" id="CFNTYLQ"/>
<feature type="domain" description="Rho-GAP" evidence="4">
    <location>
        <begin position="119"/>
        <end position="330"/>
    </location>
</feature>
<dbReference type="Gene3D" id="1.10.555.10">
    <property type="entry name" value="Rho GTPase activation protein"/>
    <property type="match status" value="1"/>
</dbReference>
<dbReference type="AlphaFoldDB" id="A0A7R8UUZ1"/>
<evidence type="ECO:0000313" key="5">
    <source>
        <dbReference type="EMBL" id="CAD7087417.1"/>
    </source>
</evidence>
<dbReference type="SUPFAM" id="SSF48350">
    <property type="entry name" value="GTPase activation domain, GAP"/>
    <property type="match status" value="1"/>
</dbReference>
<dbReference type="InterPro" id="IPR008936">
    <property type="entry name" value="Rho_GTPase_activation_prot"/>
</dbReference>
<evidence type="ECO:0000256" key="2">
    <source>
        <dbReference type="SAM" id="Coils"/>
    </source>
</evidence>
<keyword evidence="6" id="KW-1185">Reference proteome</keyword>
<feature type="region of interest" description="Disordered" evidence="3">
    <location>
        <begin position="1"/>
        <end position="30"/>
    </location>
</feature>
<name>A0A7R8UUZ1_HERIL</name>
<evidence type="ECO:0000256" key="1">
    <source>
        <dbReference type="ARBA" id="ARBA00022468"/>
    </source>
</evidence>
<protein>
    <recommendedName>
        <fullName evidence="4">Rho-GAP domain-containing protein</fullName>
    </recommendedName>
</protein>
<organism evidence="5 6">
    <name type="scientific">Hermetia illucens</name>
    <name type="common">Black soldier fly</name>
    <dbReference type="NCBI Taxonomy" id="343691"/>
    <lineage>
        <taxon>Eukaryota</taxon>
        <taxon>Metazoa</taxon>
        <taxon>Ecdysozoa</taxon>
        <taxon>Arthropoda</taxon>
        <taxon>Hexapoda</taxon>
        <taxon>Insecta</taxon>
        <taxon>Pterygota</taxon>
        <taxon>Neoptera</taxon>
        <taxon>Endopterygota</taxon>
        <taxon>Diptera</taxon>
        <taxon>Brachycera</taxon>
        <taxon>Stratiomyomorpha</taxon>
        <taxon>Stratiomyidae</taxon>
        <taxon>Hermetiinae</taxon>
        <taxon>Hermetia</taxon>
    </lineage>
</organism>
<dbReference type="GO" id="GO:0005096">
    <property type="term" value="F:GTPase activator activity"/>
    <property type="evidence" value="ECO:0007669"/>
    <property type="project" value="UniProtKB-KW"/>
</dbReference>
<dbReference type="Pfam" id="PF00620">
    <property type="entry name" value="RhoGAP"/>
    <property type="match status" value="1"/>
</dbReference>